<dbReference type="InterPro" id="IPR015943">
    <property type="entry name" value="WD40/YVTN_repeat-like_dom_sf"/>
</dbReference>
<feature type="repeat" description="WD" evidence="5">
    <location>
        <begin position="1214"/>
        <end position="1255"/>
    </location>
</feature>
<dbReference type="GO" id="GO:0061630">
    <property type="term" value="F:ubiquitin protein ligase activity"/>
    <property type="evidence" value="ECO:0007669"/>
    <property type="project" value="UniProtKB-EC"/>
</dbReference>
<feature type="region of interest" description="Disordered" evidence="6">
    <location>
        <begin position="555"/>
        <end position="576"/>
    </location>
</feature>
<dbReference type="InterPro" id="IPR056512">
    <property type="entry name" value="LIN_N"/>
</dbReference>
<protein>
    <recommendedName>
        <fullName evidence="3">RING-type E3 ubiquitin transferase</fullName>
        <ecNumber evidence="3">2.3.2.27</ecNumber>
    </recommendedName>
</protein>
<evidence type="ECO:0000256" key="1">
    <source>
        <dbReference type="ARBA" id="ARBA00000900"/>
    </source>
</evidence>
<dbReference type="Gene3D" id="3.30.40.10">
    <property type="entry name" value="Zinc/RING finger domain, C3HC4 (zinc finger)"/>
    <property type="match status" value="1"/>
</dbReference>
<dbReference type="CDD" id="cd16664">
    <property type="entry name" value="RING-Ubox_PUB"/>
    <property type="match status" value="1"/>
</dbReference>
<feature type="compositionally biased region" description="Polar residues" evidence="6">
    <location>
        <begin position="356"/>
        <end position="373"/>
    </location>
</feature>
<accession>A0AAV8TZX8</accession>
<dbReference type="InterPro" id="IPR013083">
    <property type="entry name" value="Znf_RING/FYVE/PHD"/>
</dbReference>
<dbReference type="GO" id="GO:0016567">
    <property type="term" value="P:protein ubiquitination"/>
    <property type="evidence" value="ECO:0007669"/>
    <property type="project" value="InterPro"/>
</dbReference>
<feature type="region of interest" description="Disordered" evidence="6">
    <location>
        <begin position="412"/>
        <end position="434"/>
    </location>
</feature>
<evidence type="ECO:0000256" key="4">
    <source>
        <dbReference type="ARBA" id="ARBA00022679"/>
    </source>
</evidence>
<keyword evidence="4" id="KW-0808">Transferase</keyword>
<keyword evidence="9" id="KW-1185">Reference proteome</keyword>
<dbReference type="SUPFAM" id="SSF50978">
    <property type="entry name" value="WD40 repeat-like"/>
    <property type="match status" value="1"/>
</dbReference>
<dbReference type="InterPro" id="IPR016024">
    <property type="entry name" value="ARM-type_fold"/>
</dbReference>
<comment type="pathway">
    <text evidence="2">Protein modification; protein ubiquitination.</text>
</comment>
<dbReference type="PANTHER" id="PTHR47446">
    <property type="entry name" value="RING-TYPE E3 UBIQUITIN TRANSFERASE"/>
    <property type="match status" value="1"/>
</dbReference>
<dbReference type="PROSITE" id="PS50082">
    <property type="entry name" value="WD_REPEATS_2"/>
    <property type="match status" value="3"/>
</dbReference>
<dbReference type="SMART" id="SM00320">
    <property type="entry name" value="WD40"/>
    <property type="match status" value="3"/>
</dbReference>
<dbReference type="InterPro" id="IPR036322">
    <property type="entry name" value="WD40_repeat_dom_sf"/>
</dbReference>
<comment type="catalytic activity">
    <reaction evidence="1">
        <text>S-ubiquitinyl-[E2 ubiquitin-conjugating enzyme]-L-cysteine + [acceptor protein]-L-lysine = [E2 ubiquitin-conjugating enzyme]-L-cysteine + N(6)-ubiquitinyl-[acceptor protein]-L-lysine.</text>
        <dbReference type="EC" id="2.3.2.27"/>
    </reaction>
</comment>
<evidence type="ECO:0000256" key="2">
    <source>
        <dbReference type="ARBA" id="ARBA00004906"/>
    </source>
</evidence>
<comment type="caution">
    <text evidence="8">The sequence shown here is derived from an EMBL/GenBank/DDBJ whole genome shotgun (WGS) entry which is preliminary data.</text>
</comment>
<dbReference type="Gene3D" id="2.130.10.10">
    <property type="entry name" value="YVTN repeat-like/Quinoprotein amine dehydrogenase"/>
    <property type="match status" value="2"/>
</dbReference>
<evidence type="ECO:0000313" key="8">
    <source>
        <dbReference type="EMBL" id="KAJ8772532.1"/>
    </source>
</evidence>
<dbReference type="Pfam" id="PF00400">
    <property type="entry name" value="WD40"/>
    <property type="match status" value="2"/>
</dbReference>
<feature type="region of interest" description="Disordered" evidence="6">
    <location>
        <begin position="342"/>
        <end position="373"/>
    </location>
</feature>
<dbReference type="InterPro" id="IPR052858">
    <property type="entry name" value="E3_ubiquitin-ligase_LIN"/>
</dbReference>
<dbReference type="Pfam" id="PF23628">
    <property type="entry name" value="ARM_LIN_C"/>
    <property type="match status" value="1"/>
</dbReference>
<evidence type="ECO:0000256" key="5">
    <source>
        <dbReference type="PROSITE-ProRule" id="PRU00221"/>
    </source>
</evidence>
<dbReference type="SUPFAM" id="SSF48371">
    <property type="entry name" value="ARM repeat"/>
    <property type="match status" value="1"/>
</dbReference>
<dbReference type="PANTHER" id="PTHR47446:SF3">
    <property type="entry name" value="RING-TYPE E3 UBIQUITIN TRANSFERASE"/>
    <property type="match status" value="1"/>
</dbReference>
<dbReference type="SUPFAM" id="SSF57850">
    <property type="entry name" value="RING/U-box"/>
    <property type="match status" value="1"/>
</dbReference>
<dbReference type="InterPro" id="IPR045210">
    <property type="entry name" value="RING-Ubox_PUB"/>
</dbReference>
<dbReference type="EC" id="2.3.2.27" evidence="3"/>
<reference evidence="8 9" key="1">
    <citation type="submission" date="2021-09" db="EMBL/GenBank/DDBJ databases">
        <title>Genomic insights and catalytic innovation underlie evolution of tropane alkaloids biosynthesis.</title>
        <authorList>
            <person name="Wang Y.-J."/>
            <person name="Tian T."/>
            <person name="Huang J.-P."/>
            <person name="Huang S.-X."/>
        </authorList>
    </citation>
    <scope>NUCLEOTIDE SEQUENCE [LARGE SCALE GENOMIC DNA]</scope>
    <source>
        <strain evidence="8">KIB-2018</strain>
        <tissue evidence="8">Leaf</tissue>
    </source>
</reference>
<dbReference type="SMART" id="SM00504">
    <property type="entry name" value="Ubox"/>
    <property type="match status" value="1"/>
</dbReference>
<dbReference type="Proteomes" id="UP001159364">
    <property type="component" value="Linkage Group LG02"/>
</dbReference>
<evidence type="ECO:0000256" key="3">
    <source>
        <dbReference type="ARBA" id="ARBA00012483"/>
    </source>
</evidence>
<feature type="domain" description="U-box" evidence="7">
    <location>
        <begin position="479"/>
        <end position="554"/>
    </location>
</feature>
<feature type="repeat" description="WD" evidence="5">
    <location>
        <begin position="1423"/>
        <end position="1457"/>
    </location>
</feature>
<dbReference type="EMBL" id="JAIWQS010000002">
    <property type="protein sequence ID" value="KAJ8772532.1"/>
    <property type="molecule type" value="Genomic_DNA"/>
</dbReference>
<gene>
    <name evidence="8" type="ORF">K2173_027709</name>
</gene>
<dbReference type="InterPro" id="IPR055566">
    <property type="entry name" value="ARM_LIN"/>
</dbReference>
<dbReference type="InterPro" id="IPR003613">
    <property type="entry name" value="Ubox_domain"/>
</dbReference>
<dbReference type="Pfam" id="PF23654">
    <property type="entry name" value="ARM_LIN_2nd"/>
    <property type="match status" value="1"/>
</dbReference>
<evidence type="ECO:0000259" key="7">
    <source>
        <dbReference type="PROSITE" id="PS51698"/>
    </source>
</evidence>
<evidence type="ECO:0000313" key="9">
    <source>
        <dbReference type="Proteomes" id="UP001159364"/>
    </source>
</evidence>
<dbReference type="InterPro" id="IPR056514">
    <property type="entry name" value="ARM_LIN_2nd"/>
</dbReference>
<dbReference type="Pfam" id="PF23568">
    <property type="entry name" value="ARM_LIN"/>
    <property type="match status" value="1"/>
</dbReference>
<evidence type="ECO:0000256" key="6">
    <source>
        <dbReference type="SAM" id="MobiDB-lite"/>
    </source>
</evidence>
<sequence length="1457" mass="162178">MDQKSIFSLLITTVGSFIQDRLKNKEQRIQQKEQCAERLAAEGGKSDQETEFRYSDQAVIANLDWGIEALEEAIDTSNMETKMARLDYAEKMLQVCAMLNSCHRTAGVPNSYLSAWAHLNLSYLWRLRKNAQISAVHVLEMFIVDPFFSRTDFAPELWKDLFLPHMSSIVGWCSGSRDGLMLEIVPDSSDLSFSNDVDQLFNESLDFSRRADQMQKLQKLEQLYGETLNENTRLFAKYYNDCINCYSISAKKMIPMFPIAEPPMTPLQELSGPVLPKSFSRSNNRVGETSRLSFSSTISNEIGECAVWNPEEPVLVESEDGPDCEPTNAYFESGVRSHDLVRHSSIRETETKSLKKSTNFSPVESLGTASSDISSPSLYANSRKWHASPLQSSSSNVMDSIDMISLSSSGMNKDYSIRSPDSESEVTGGRRNFRRNYDGRSTSYKIINCQVFENRPLSDDGTRSYISIPTSERSANLTRPPKDFVCPITRQLFNDPVTLETGQTYERKAIQEWIQRGNTTWPITQQPFSIDSLPKTNLVLKRLVTFWKEQHPEPAQEYSYSGTPRNAFSPSSRTVTSTGYTPSSAVEFSDLKNSDNFVHPRRKKFGQAAISSSPTSVISQASIETIISELKSHISCLCISENLIKCERAVLAIAKLWKESKGDPGFHSYLSKKATVNGFVEILSASMNRDVVRTAISILSELVFSDESIGDILTSIDCDFDCLAALLKNGLAEAAVLIFLLNPGFSQLSVHNFIPSLVHLIQSKTEDLDDLQFILEPKAAAIALLEQLLTKGGEQSRSVNAFSVIASNGIPALVNCFGKVEENKSIITILLCCIRADKSCWNLTASRVALSHVLDLFHSGSDRVRGECIEFLSELVLLDRRTSCNNTLQIIKDEGAYSTMHSFLVYLQMAPIEQQPAIATLLLQLDLLAEPRKMSIYREEAIETLIEALHRRDFPDSQMMSLNALLSLSGRLTSSGRSYTEAWLLNIAGFDKPYKALMESEWQKKPGDEFAETKGTEEKAANSWDKRVAFAICNHENGSIFKALEECFKSNSLEMAKSCLVISTWLVYMISVLPDTGIKYVASKSLLDEFINILQCSKNMEEKILATLALKTLVSAPAALEELANYAKCIHRSLRKIKRNSGIANDLLKSLMNLSSVNATELWNCNHVVELESSKNGVVTSLRCLKGRIISGHSDGTIKMWDAGKRVIRLIQEVREHSKAVTCLQILSSGNRLYSGSLDKTIRVWVIKSGEMNCIQVHNVEEAVYDLVANPIVACFISQRTGVKVYNWSGPLKHLIANKNVKCLAMTGNRLYCGCSGYTIQEVDLSKLTTTEFYSGSKKLLGKQSIRSLHINEDTLFVGGSAVDGIAGKVFSQTTKAIVGSFSTRFDITRIITNNDFIFTATKFGMIEVWLKERLTRIASIKVVGGDSKIASLAADMDGGMLYAGSSDGKIQAWSLD</sequence>
<dbReference type="PROSITE" id="PS51698">
    <property type="entry name" value="U_BOX"/>
    <property type="match status" value="1"/>
</dbReference>
<dbReference type="Pfam" id="PF04564">
    <property type="entry name" value="U-box"/>
    <property type="match status" value="1"/>
</dbReference>
<feature type="compositionally biased region" description="Basic and acidic residues" evidence="6">
    <location>
        <begin position="342"/>
        <end position="353"/>
    </location>
</feature>
<proteinExistence type="predicted"/>
<name>A0AAV8TZX8_9ROSI</name>
<feature type="compositionally biased region" description="Polar residues" evidence="6">
    <location>
        <begin position="558"/>
        <end position="576"/>
    </location>
</feature>
<keyword evidence="5" id="KW-0853">WD repeat</keyword>
<organism evidence="8 9">
    <name type="scientific">Erythroxylum novogranatense</name>
    <dbReference type="NCBI Taxonomy" id="1862640"/>
    <lineage>
        <taxon>Eukaryota</taxon>
        <taxon>Viridiplantae</taxon>
        <taxon>Streptophyta</taxon>
        <taxon>Embryophyta</taxon>
        <taxon>Tracheophyta</taxon>
        <taxon>Spermatophyta</taxon>
        <taxon>Magnoliopsida</taxon>
        <taxon>eudicotyledons</taxon>
        <taxon>Gunneridae</taxon>
        <taxon>Pentapetalae</taxon>
        <taxon>rosids</taxon>
        <taxon>fabids</taxon>
        <taxon>Malpighiales</taxon>
        <taxon>Erythroxylaceae</taxon>
        <taxon>Erythroxylum</taxon>
    </lineage>
</organism>
<dbReference type="InterPro" id="IPR001680">
    <property type="entry name" value="WD40_rpt"/>
</dbReference>
<dbReference type="InterPro" id="IPR011989">
    <property type="entry name" value="ARM-like"/>
</dbReference>
<feature type="repeat" description="WD" evidence="5">
    <location>
        <begin position="1189"/>
        <end position="1202"/>
    </location>
</feature>
<dbReference type="Gene3D" id="1.25.10.10">
    <property type="entry name" value="Leucine-rich Repeat Variant"/>
    <property type="match status" value="1"/>
</dbReference>
<dbReference type="PROSITE" id="PS50294">
    <property type="entry name" value="WD_REPEATS_REGION"/>
    <property type="match status" value="2"/>
</dbReference>